<name>A0AA38I896_9CUCU</name>
<dbReference type="SMART" id="SM00458">
    <property type="entry name" value="RICIN"/>
    <property type="match status" value="1"/>
</dbReference>
<protein>
    <recommendedName>
        <fullName evidence="1">Ricin B lectin domain-containing protein</fullName>
    </recommendedName>
</protein>
<accession>A0AA38I896</accession>
<dbReference type="InterPro" id="IPR000772">
    <property type="entry name" value="Ricin_B_lectin"/>
</dbReference>
<reference evidence="2" key="1">
    <citation type="journal article" date="2023" name="G3 (Bethesda)">
        <title>Whole genome assemblies of Zophobas morio and Tenebrio molitor.</title>
        <authorList>
            <person name="Kaur S."/>
            <person name="Stinson S.A."/>
            <person name="diCenzo G.C."/>
        </authorList>
    </citation>
    <scope>NUCLEOTIDE SEQUENCE</scope>
    <source>
        <strain evidence="2">QUZm001</strain>
    </source>
</reference>
<sequence length="161" mass="18121">MSSSSPCHPFQKSIKPHSLIQQKVQWYPDHPNSIIIVNSASSLVLDASEPEVKLREFTGSPLQQWEFECPSQASFFLKNVGTGRYLHAQGAQNEFHLVTEAKSGAPSQLWQYNSEEQTVRNPGSNKVLDVQGRFFVPGGQIKVHDHHGGNNQKFVLYYNNL</sequence>
<organism evidence="2 3">
    <name type="scientific">Zophobas morio</name>
    <dbReference type="NCBI Taxonomy" id="2755281"/>
    <lineage>
        <taxon>Eukaryota</taxon>
        <taxon>Metazoa</taxon>
        <taxon>Ecdysozoa</taxon>
        <taxon>Arthropoda</taxon>
        <taxon>Hexapoda</taxon>
        <taxon>Insecta</taxon>
        <taxon>Pterygota</taxon>
        <taxon>Neoptera</taxon>
        <taxon>Endopterygota</taxon>
        <taxon>Coleoptera</taxon>
        <taxon>Polyphaga</taxon>
        <taxon>Cucujiformia</taxon>
        <taxon>Tenebrionidae</taxon>
        <taxon>Zophobas</taxon>
    </lineage>
</organism>
<dbReference type="SUPFAM" id="SSF50370">
    <property type="entry name" value="Ricin B-like lectins"/>
    <property type="match status" value="1"/>
</dbReference>
<gene>
    <name evidence="2" type="ORF">Zmor_018885</name>
</gene>
<dbReference type="Gene3D" id="2.80.10.50">
    <property type="match status" value="1"/>
</dbReference>
<evidence type="ECO:0000313" key="3">
    <source>
        <dbReference type="Proteomes" id="UP001168821"/>
    </source>
</evidence>
<comment type="caution">
    <text evidence="2">The sequence shown here is derived from an EMBL/GenBank/DDBJ whole genome shotgun (WGS) entry which is preliminary data.</text>
</comment>
<proteinExistence type="predicted"/>
<evidence type="ECO:0000259" key="1">
    <source>
        <dbReference type="SMART" id="SM00458"/>
    </source>
</evidence>
<dbReference type="PROSITE" id="PS50231">
    <property type="entry name" value="RICIN_B_LECTIN"/>
    <property type="match status" value="1"/>
</dbReference>
<dbReference type="AlphaFoldDB" id="A0AA38I896"/>
<dbReference type="Pfam" id="PF14200">
    <property type="entry name" value="RicinB_lectin_2"/>
    <property type="match status" value="1"/>
</dbReference>
<dbReference type="CDD" id="cd00161">
    <property type="entry name" value="beta-trefoil_Ricin-like"/>
    <property type="match status" value="1"/>
</dbReference>
<dbReference type="InterPro" id="IPR035992">
    <property type="entry name" value="Ricin_B-like_lectins"/>
</dbReference>
<feature type="domain" description="Ricin B lectin" evidence="1">
    <location>
        <begin position="32"/>
        <end position="157"/>
    </location>
</feature>
<dbReference type="EMBL" id="JALNTZ010000005">
    <property type="protein sequence ID" value="KAJ3652963.1"/>
    <property type="molecule type" value="Genomic_DNA"/>
</dbReference>
<keyword evidence="3" id="KW-1185">Reference proteome</keyword>
<dbReference type="Proteomes" id="UP001168821">
    <property type="component" value="Unassembled WGS sequence"/>
</dbReference>
<evidence type="ECO:0000313" key="2">
    <source>
        <dbReference type="EMBL" id="KAJ3652963.1"/>
    </source>
</evidence>